<dbReference type="InterPro" id="IPR030395">
    <property type="entry name" value="GP_PDE_dom"/>
</dbReference>
<dbReference type="Pfam" id="PF03009">
    <property type="entry name" value="GDPD"/>
    <property type="match status" value="1"/>
</dbReference>
<dbReference type="EMBL" id="JAVFKD010000012">
    <property type="protein sequence ID" value="KAK5993006.1"/>
    <property type="molecule type" value="Genomic_DNA"/>
</dbReference>
<keyword evidence="4" id="KW-0319">Glycerol metabolism</keyword>
<name>A0ABR0SMS1_9HYPO</name>
<keyword evidence="10" id="KW-1185">Reference proteome</keyword>
<keyword evidence="3 7" id="KW-0732">Signal</keyword>
<feature type="domain" description="GP-PDE" evidence="8">
    <location>
        <begin position="69"/>
        <end position="392"/>
    </location>
</feature>
<gene>
    <name evidence="9" type="ORF">PT974_06431</name>
</gene>
<protein>
    <recommendedName>
        <fullName evidence="2">glycerophosphodiester phosphodiesterase</fullName>
        <ecNumber evidence="2">3.1.4.46</ecNumber>
    </recommendedName>
</protein>
<evidence type="ECO:0000259" key="8">
    <source>
        <dbReference type="PROSITE" id="PS51704"/>
    </source>
</evidence>
<reference evidence="9 10" key="1">
    <citation type="submission" date="2024-01" db="EMBL/GenBank/DDBJ databases">
        <title>Complete genome of Cladobotryum mycophilum ATHUM6906.</title>
        <authorList>
            <person name="Christinaki A.C."/>
            <person name="Myridakis A.I."/>
            <person name="Kouvelis V.N."/>
        </authorList>
    </citation>
    <scope>NUCLEOTIDE SEQUENCE [LARGE SCALE GENOMIC DNA]</scope>
    <source>
        <strain evidence="9 10">ATHUM6906</strain>
    </source>
</reference>
<dbReference type="CDD" id="cd08560">
    <property type="entry name" value="GDPD_EcGlpQ_like_1"/>
    <property type="match status" value="1"/>
</dbReference>
<evidence type="ECO:0000256" key="3">
    <source>
        <dbReference type="ARBA" id="ARBA00022729"/>
    </source>
</evidence>
<comment type="caution">
    <text evidence="9">The sequence shown here is derived from an EMBL/GenBank/DDBJ whole genome shotgun (WGS) entry which is preliminary data.</text>
</comment>
<evidence type="ECO:0000313" key="10">
    <source>
        <dbReference type="Proteomes" id="UP001338125"/>
    </source>
</evidence>
<evidence type="ECO:0000256" key="2">
    <source>
        <dbReference type="ARBA" id="ARBA00012247"/>
    </source>
</evidence>
<evidence type="ECO:0000256" key="1">
    <source>
        <dbReference type="ARBA" id="ARBA00007277"/>
    </source>
</evidence>
<evidence type="ECO:0000313" key="9">
    <source>
        <dbReference type="EMBL" id="KAK5993006.1"/>
    </source>
</evidence>
<dbReference type="SUPFAM" id="SSF51695">
    <property type="entry name" value="PLC-like phosphodiesterases"/>
    <property type="match status" value="1"/>
</dbReference>
<sequence>MHVNSALLAAGLAAVGQVSAVPYHPAGGLKPIKQIQLGPRPYYLVDNMDEGPLKDKLSSCKEMPMKSTAWSFAHRGGGPLQFPEHSKESNMAGARMGAGVLECDVAFTKDRELVCRHSQCDLHTTTNIVAIPELNAKCTTPFQPAAGGKPAVAKCCTSDITLAEFKSLCAKMDGFNANATNVQDYLNGTPNWRTDLYATCGTTMSLKEHIEMTKALGLQFTPELKTPQVKMPYEGNYTQEIYAQQIIDTFKEAGIPASRVWTQSFLYDDILYWLKHEPQFAKQAILLDESGDAAGAMPAAIKNLTRYQNDGVQIVAPPLAYLVASEKGKIVPSEYAKRAKELGLKIITWSLERSPPMTKIHKDGDYYYSTIQDIVKKDGDIYTLVDALHRQVGVVGMFSDWSATVTYYANCFGLGL</sequence>
<proteinExistence type="inferred from homology"/>
<accession>A0ABR0SMS1</accession>
<dbReference type="PROSITE" id="PS51704">
    <property type="entry name" value="GP_PDE"/>
    <property type="match status" value="1"/>
</dbReference>
<dbReference type="Gene3D" id="3.20.20.190">
    <property type="entry name" value="Phosphatidylinositol (PI) phosphodiesterase"/>
    <property type="match status" value="1"/>
</dbReference>
<comment type="catalytic activity">
    <reaction evidence="6">
        <text>a sn-glycero-3-phosphodiester + H2O = an alcohol + sn-glycerol 3-phosphate + H(+)</text>
        <dbReference type="Rhea" id="RHEA:12969"/>
        <dbReference type="ChEBI" id="CHEBI:15377"/>
        <dbReference type="ChEBI" id="CHEBI:15378"/>
        <dbReference type="ChEBI" id="CHEBI:30879"/>
        <dbReference type="ChEBI" id="CHEBI:57597"/>
        <dbReference type="ChEBI" id="CHEBI:83408"/>
        <dbReference type="EC" id="3.1.4.46"/>
    </reaction>
</comment>
<evidence type="ECO:0000256" key="5">
    <source>
        <dbReference type="ARBA" id="ARBA00022801"/>
    </source>
</evidence>
<feature type="signal peptide" evidence="7">
    <location>
        <begin position="1"/>
        <end position="20"/>
    </location>
</feature>
<evidence type="ECO:0000256" key="6">
    <source>
        <dbReference type="ARBA" id="ARBA00047512"/>
    </source>
</evidence>
<comment type="similarity">
    <text evidence="1">Belongs to the glycerophosphoryl diester phosphodiesterase family.</text>
</comment>
<evidence type="ECO:0000256" key="4">
    <source>
        <dbReference type="ARBA" id="ARBA00022798"/>
    </source>
</evidence>
<organism evidence="9 10">
    <name type="scientific">Cladobotryum mycophilum</name>
    <dbReference type="NCBI Taxonomy" id="491253"/>
    <lineage>
        <taxon>Eukaryota</taxon>
        <taxon>Fungi</taxon>
        <taxon>Dikarya</taxon>
        <taxon>Ascomycota</taxon>
        <taxon>Pezizomycotina</taxon>
        <taxon>Sordariomycetes</taxon>
        <taxon>Hypocreomycetidae</taxon>
        <taxon>Hypocreales</taxon>
        <taxon>Hypocreaceae</taxon>
        <taxon>Cladobotryum</taxon>
    </lineage>
</organism>
<dbReference type="PANTHER" id="PTHR43620:SF7">
    <property type="entry name" value="GLYCEROPHOSPHODIESTER PHOSPHODIESTERASE GDPD5-RELATED"/>
    <property type="match status" value="1"/>
</dbReference>
<dbReference type="EC" id="3.1.4.46" evidence="2"/>
<dbReference type="PANTHER" id="PTHR43620">
    <property type="entry name" value="GLYCEROPHOSPHORYL DIESTER PHOSPHODIESTERASE"/>
    <property type="match status" value="1"/>
</dbReference>
<dbReference type="InterPro" id="IPR017946">
    <property type="entry name" value="PLC-like_Pdiesterase_TIM-brl"/>
</dbReference>
<evidence type="ECO:0000256" key="7">
    <source>
        <dbReference type="SAM" id="SignalP"/>
    </source>
</evidence>
<feature type="chain" id="PRO_5046419706" description="glycerophosphodiester phosphodiesterase" evidence="7">
    <location>
        <begin position="21"/>
        <end position="416"/>
    </location>
</feature>
<keyword evidence="5" id="KW-0378">Hydrolase</keyword>
<dbReference type="Proteomes" id="UP001338125">
    <property type="component" value="Unassembled WGS sequence"/>
</dbReference>